<organism evidence="3 4">
    <name type="scientific">Dellaglioa algida</name>
    <dbReference type="NCBI Taxonomy" id="105612"/>
    <lineage>
        <taxon>Bacteria</taxon>
        <taxon>Bacillati</taxon>
        <taxon>Bacillota</taxon>
        <taxon>Bacilli</taxon>
        <taxon>Lactobacillales</taxon>
        <taxon>Lactobacillaceae</taxon>
        <taxon>Dellaglioa</taxon>
    </lineage>
</organism>
<dbReference type="Gene3D" id="3.10.20.320">
    <property type="entry name" value="Putative peptidoglycan bound protein (lpxtg motif)"/>
    <property type="match status" value="2"/>
</dbReference>
<dbReference type="InterPro" id="IPR009459">
    <property type="entry name" value="MucBP_dom"/>
</dbReference>
<accession>A0A5C6MC39</accession>
<evidence type="ECO:0000313" key="4">
    <source>
        <dbReference type="Proteomes" id="UP000321659"/>
    </source>
</evidence>
<dbReference type="EMBL" id="SRRQ01000002">
    <property type="protein sequence ID" value="TWW11719.1"/>
    <property type="molecule type" value="Genomic_DNA"/>
</dbReference>
<dbReference type="Pfam" id="PF06458">
    <property type="entry name" value="MucBP"/>
    <property type="match status" value="2"/>
</dbReference>
<feature type="domain" description="MucBP" evidence="2">
    <location>
        <begin position="70"/>
        <end position="128"/>
    </location>
</feature>
<evidence type="ECO:0000313" key="3">
    <source>
        <dbReference type="EMBL" id="TWW11719.1"/>
    </source>
</evidence>
<feature type="domain" description="MucBP" evidence="2">
    <location>
        <begin position="138"/>
        <end position="198"/>
    </location>
</feature>
<evidence type="ECO:0000256" key="1">
    <source>
        <dbReference type="ARBA" id="ARBA00022737"/>
    </source>
</evidence>
<sequence>MELFKIALRDFFRNVLSVFTKTEQPDSTTDIQFTFNPKMTHKQETTKPKRQEVVEEQTFLPASVSDATMIIYYKDQNNDDLLRPQIISGTKGTDLRIQFEPINDYNLVGISGFTSTFVESYGAIILSYEKKHGAAVWIYNQDIDGGYLIGSPTLLRGHLHEPFTYDPVNIPGFNLLRASKTSYGTFTEEQQTIYYYYRNLNWRTVDKIDAFIQITERTRCYDLPDGNFYAAFLPAGGILQVFEKIETNSGTIWYGMGGNQWLENTSNVHLVDQPEYALLPEKESDQFTKKKINRSALIDYIPGKSVTIFAEPNGKKLRRLMDNTQVTLINELESPTSTVWFELKDGGFINEVYIKIPYSLN</sequence>
<evidence type="ECO:0000259" key="2">
    <source>
        <dbReference type="Pfam" id="PF06458"/>
    </source>
</evidence>
<reference evidence="3 4" key="1">
    <citation type="submission" date="2019-04" db="EMBL/GenBank/DDBJ databases">
        <title>In vitro growth and metabolic characteristics of meat-borne Lactobacillus algidus strains.</title>
        <authorList>
            <person name="Sade E."/>
            <person name="Per J."/>
            <person name="Tytti H."/>
            <person name="Johanna B.K."/>
        </authorList>
    </citation>
    <scope>NUCLEOTIDE SEQUENCE [LARGE SCALE GENOMIC DNA]</scope>
    <source>
        <strain evidence="3 4">LTS37-1</strain>
    </source>
</reference>
<dbReference type="RefSeq" id="WP_146302458.1">
    <property type="nucleotide sequence ID" value="NZ_JANXKU010000002.1"/>
</dbReference>
<proteinExistence type="predicted"/>
<keyword evidence="1" id="KW-0677">Repeat</keyword>
<dbReference type="Proteomes" id="UP000321659">
    <property type="component" value="Unassembled WGS sequence"/>
</dbReference>
<comment type="caution">
    <text evidence="3">The sequence shown here is derived from an EMBL/GenBank/DDBJ whole genome shotgun (WGS) entry which is preliminary data.</text>
</comment>
<name>A0A5C6MC39_9LACO</name>
<protein>
    <recommendedName>
        <fullName evidence="2">MucBP domain-containing protein</fullName>
    </recommendedName>
</protein>
<dbReference type="AlphaFoldDB" id="A0A5C6MC39"/>
<gene>
    <name evidence="3" type="ORF">LABALGLTS371_04890</name>
</gene>